<sequence length="159" mass="16590">MTLTLRHGLLAVAAISVGGAAAELAAERHWQSLEQLVPWATLGVLVLALGVCAFGRSPRGAAVVRVLAGVVLLAALFGVYEHVSVNLASGPLDQRYADTWDTLGPLTQWWYALSKTVGPTPPLAPGMLAQSALLLVLATFASPRRAGVPEESGRTRASA</sequence>
<feature type="transmembrane region" description="Helical" evidence="1">
    <location>
        <begin position="62"/>
        <end position="80"/>
    </location>
</feature>
<keyword evidence="3" id="KW-1185">Reference proteome</keyword>
<reference evidence="2 3" key="1">
    <citation type="submission" date="2020-06" db="EMBL/GenBank/DDBJ databases">
        <title>Nonomuraea sp. SMC257, a novel actinomycete isolated from soil.</title>
        <authorList>
            <person name="Chanama M."/>
        </authorList>
    </citation>
    <scope>NUCLEOTIDE SEQUENCE [LARGE SCALE GENOMIC DNA]</scope>
    <source>
        <strain evidence="2 3">SMC257</strain>
    </source>
</reference>
<comment type="caution">
    <text evidence="2">The sequence shown here is derived from an EMBL/GenBank/DDBJ whole genome shotgun (WGS) entry which is preliminary data.</text>
</comment>
<proteinExistence type="predicted"/>
<keyword evidence="1" id="KW-0812">Transmembrane</keyword>
<gene>
    <name evidence="2" type="ORF">HTZ77_16455</name>
</gene>
<dbReference type="RefSeq" id="WP_175590470.1">
    <property type="nucleotide sequence ID" value="NZ_JABWGN010000006.1"/>
</dbReference>
<organism evidence="2 3">
    <name type="scientific">Nonomuraea montanisoli</name>
    <dbReference type="NCBI Taxonomy" id="2741721"/>
    <lineage>
        <taxon>Bacteria</taxon>
        <taxon>Bacillati</taxon>
        <taxon>Actinomycetota</taxon>
        <taxon>Actinomycetes</taxon>
        <taxon>Streptosporangiales</taxon>
        <taxon>Streptosporangiaceae</taxon>
        <taxon>Nonomuraea</taxon>
    </lineage>
</organism>
<evidence type="ECO:0000313" key="2">
    <source>
        <dbReference type="EMBL" id="NUW33014.1"/>
    </source>
</evidence>
<keyword evidence="1" id="KW-0472">Membrane</keyword>
<evidence type="ECO:0000256" key="1">
    <source>
        <dbReference type="SAM" id="Phobius"/>
    </source>
</evidence>
<feature type="transmembrane region" description="Helical" evidence="1">
    <location>
        <begin position="36"/>
        <end position="55"/>
    </location>
</feature>
<name>A0A7Y6I7H4_9ACTN</name>
<protein>
    <submittedName>
        <fullName evidence="2">Uncharacterized protein</fullName>
    </submittedName>
</protein>
<dbReference type="AlphaFoldDB" id="A0A7Y6I7H4"/>
<accession>A0A7Y6I7H4</accession>
<dbReference type="Proteomes" id="UP000586042">
    <property type="component" value="Unassembled WGS sequence"/>
</dbReference>
<keyword evidence="1" id="KW-1133">Transmembrane helix</keyword>
<dbReference type="EMBL" id="JABWGN010000006">
    <property type="protein sequence ID" value="NUW33014.1"/>
    <property type="molecule type" value="Genomic_DNA"/>
</dbReference>
<evidence type="ECO:0000313" key="3">
    <source>
        <dbReference type="Proteomes" id="UP000586042"/>
    </source>
</evidence>